<evidence type="ECO:0000313" key="3">
    <source>
        <dbReference type="Proteomes" id="UP000653002"/>
    </source>
</evidence>
<dbReference type="Pfam" id="PF04536">
    <property type="entry name" value="TPM_phosphatase"/>
    <property type="match status" value="1"/>
</dbReference>
<sequence length="87" mass="9954">ENGEMSWVFDDCGILSDDEITELNDELATIYDTYGYDAVLWISQDVGEDEDYRQYAAEFMQANEIGYGDTHEGMCIFHQPGVRNITI</sequence>
<accession>A0A8I0GWP4</accession>
<dbReference type="InterPro" id="IPR007621">
    <property type="entry name" value="TPM_dom"/>
</dbReference>
<evidence type="ECO:0000313" key="2">
    <source>
        <dbReference type="EMBL" id="MBD4335689.1"/>
    </source>
</evidence>
<comment type="caution">
    <text evidence="2">The sequence shown here is derived from an EMBL/GenBank/DDBJ whole genome shotgun (WGS) entry which is preliminary data.</text>
</comment>
<protein>
    <recommendedName>
        <fullName evidence="1">TPM domain-containing protein</fullName>
    </recommendedName>
</protein>
<proteinExistence type="predicted"/>
<dbReference type="AlphaFoldDB" id="A0A8I0GWP4"/>
<feature type="non-terminal residue" evidence="2">
    <location>
        <position position="1"/>
    </location>
</feature>
<reference evidence="2" key="1">
    <citation type="submission" date="2020-01" db="EMBL/GenBank/DDBJ databases">
        <authorList>
            <person name="Richard D."/>
        </authorList>
    </citation>
    <scope>NUCLEOTIDE SEQUENCE</scope>
    <source>
        <strain evidence="2">JP541</strain>
    </source>
</reference>
<feature type="domain" description="TPM" evidence="1">
    <location>
        <begin position="8"/>
        <end position="86"/>
    </location>
</feature>
<name>A0A8I0GWP4_XANCI</name>
<dbReference type="Gene3D" id="3.10.310.50">
    <property type="match status" value="1"/>
</dbReference>
<organism evidence="2 3">
    <name type="scientific">Xanthomonas citri pv. citri</name>
    <dbReference type="NCBI Taxonomy" id="611301"/>
    <lineage>
        <taxon>Bacteria</taxon>
        <taxon>Pseudomonadati</taxon>
        <taxon>Pseudomonadota</taxon>
        <taxon>Gammaproteobacteria</taxon>
        <taxon>Lysobacterales</taxon>
        <taxon>Lysobacteraceae</taxon>
        <taxon>Xanthomonas</taxon>
    </lineage>
</organism>
<dbReference type="EMBL" id="JAABFR010000298">
    <property type="protein sequence ID" value="MBD4335689.1"/>
    <property type="molecule type" value="Genomic_DNA"/>
</dbReference>
<feature type="non-terminal residue" evidence="2">
    <location>
        <position position="87"/>
    </location>
</feature>
<evidence type="ECO:0000259" key="1">
    <source>
        <dbReference type="Pfam" id="PF04536"/>
    </source>
</evidence>
<gene>
    <name evidence="2" type="ORF">GUH15_06360</name>
</gene>
<dbReference type="Proteomes" id="UP000653002">
    <property type="component" value="Unassembled WGS sequence"/>
</dbReference>